<evidence type="ECO:0000313" key="2">
    <source>
        <dbReference type="Proteomes" id="UP000176204"/>
    </source>
</evidence>
<dbReference type="Proteomes" id="UP000176204">
    <property type="component" value="Chromosome I"/>
</dbReference>
<sequence length="322" mass="36137">MKILYYVPFLLVTACGSNEEHSIADVSPPGWSGGALTLDFKDAVVSQDDHTWSSAREGEVPSTVVLRRDDPGLFVKEVGGNVTIVAFREAVNPVTRVMPNVEEVEEQILGDGYKDVMQIVWTEKGKGVLYHFTPRLVSHRENFIWNAKLVAGVKVSTGCESNVQEEVVPLAPKELKNVTIEFDDSGAIGWDSLFYSSQGKDRSGYWWWRKQMKRECSDIHLGESVAVVQCPYRRSSTFMLELVYRQISPHAAALVMSEDSLGRDDEYKDQYLLVFTAPDKGVAVRTVSNYAGESYVTNIAFRIRKDGEKKQDVRDSSCEPHV</sequence>
<organism evidence="1 2">
    <name type="scientific">Akkermansia glycaniphila</name>
    <dbReference type="NCBI Taxonomy" id="1679444"/>
    <lineage>
        <taxon>Bacteria</taxon>
        <taxon>Pseudomonadati</taxon>
        <taxon>Verrucomicrobiota</taxon>
        <taxon>Verrucomicrobiia</taxon>
        <taxon>Verrucomicrobiales</taxon>
        <taxon>Akkermansiaceae</taxon>
        <taxon>Akkermansia</taxon>
    </lineage>
</organism>
<dbReference type="KEGG" id="agl:PYTT_0440"/>
<evidence type="ECO:0000313" key="1">
    <source>
        <dbReference type="EMBL" id="SEH75094.1"/>
    </source>
</evidence>
<protein>
    <recommendedName>
        <fullName evidence="3">Lipoprotein</fullName>
    </recommendedName>
</protein>
<dbReference type="EMBL" id="LT629973">
    <property type="protein sequence ID" value="SEH75094.1"/>
    <property type="molecule type" value="Genomic_DNA"/>
</dbReference>
<name>A0A1H6KI93_9BACT</name>
<proteinExistence type="predicted"/>
<reference evidence="2" key="1">
    <citation type="submission" date="2016-09" db="EMBL/GenBank/DDBJ databases">
        <authorList>
            <person name="Koehorst J."/>
        </authorList>
    </citation>
    <scope>NUCLEOTIDE SEQUENCE [LARGE SCALE GENOMIC DNA]</scope>
</reference>
<accession>A0A1H6KI93</accession>
<keyword evidence="2" id="KW-1185">Reference proteome</keyword>
<dbReference type="PROSITE" id="PS51257">
    <property type="entry name" value="PROKAR_LIPOPROTEIN"/>
    <property type="match status" value="1"/>
</dbReference>
<gene>
    <name evidence="1" type="ORF">PYTT_0440</name>
</gene>
<dbReference type="STRING" id="1679444.PYTT_0440"/>
<evidence type="ECO:0008006" key="3">
    <source>
        <dbReference type="Google" id="ProtNLM"/>
    </source>
</evidence>
<dbReference type="AlphaFoldDB" id="A0A1H6KI93"/>
<dbReference type="RefSeq" id="WP_141675737.1">
    <property type="nucleotide sequence ID" value="NZ_LIGX01000014.1"/>
</dbReference>